<dbReference type="AlphaFoldDB" id="A0A0C2Z792"/>
<organism evidence="1 2">
    <name type="scientific">Scleroderma citrinum Foug A</name>
    <dbReference type="NCBI Taxonomy" id="1036808"/>
    <lineage>
        <taxon>Eukaryota</taxon>
        <taxon>Fungi</taxon>
        <taxon>Dikarya</taxon>
        <taxon>Basidiomycota</taxon>
        <taxon>Agaricomycotina</taxon>
        <taxon>Agaricomycetes</taxon>
        <taxon>Agaricomycetidae</taxon>
        <taxon>Boletales</taxon>
        <taxon>Sclerodermatineae</taxon>
        <taxon>Sclerodermataceae</taxon>
        <taxon>Scleroderma</taxon>
    </lineage>
</organism>
<reference evidence="2" key="2">
    <citation type="submission" date="2015-01" db="EMBL/GenBank/DDBJ databases">
        <title>Evolutionary Origins and Diversification of the Mycorrhizal Mutualists.</title>
        <authorList>
            <consortium name="DOE Joint Genome Institute"/>
            <consortium name="Mycorrhizal Genomics Consortium"/>
            <person name="Kohler A."/>
            <person name="Kuo A."/>
            <person name="Nagy L.G."/>
            <person name="Floudas D."/>
            <person name="Copeland A."/>
            <person name="Barry K.W."/>
            <person name="Cichocki N."/>
            <person name="Veneault-Fourrey C."/>
            <person name="LaButti K."/>
            <person name="Lindquist E.A."/>
            <person name="Lipzen A."/>
            <person name="Lundell T."/>
            <person name="Morin E."/>
            <person name="Murat C."/>
            <person name="Riley R."/>
            <person name="Ohm R."/>
            <person name="Sun H."/>
            <person name="Tunlid A."/>
            <person name="Henrissat B."/>
            <person name="Grigoriev I.V."/>
            <person name="Hibbett D.S."/>
            <person name="Martin F."/>
        </authorList>
    </citation>
    <scope>NUCLEOTIDE SEQUENCE [LARGE SCALE GENOMIC DNA]</scope>
    <source>
        <strain evidence="2">Foug A</strain>
    </source>
</reference>
<proteinExistence type="predicted"/>
<accession>A0A0C2Z792</accession>
<protein>
    <submittedName>
        <fullName evidence="1">Uncharacterized protein</fullName>
    </submittedName>
</protein>
<dbReference type="InParanoid" id="A0A0C2Z792"/>
<evidence type="ECO:0000313" key="1">
    <source>
        <dbReference type="EMBL" id="KIM57858.1"/>
    </source>
</evidence>
<keyword evidence="2" id="KW-1185">Reference proteome</keyword>
<dbReference type="Proteomes" id="UP000053989">
    <property type="component" value="Unassembled WGS sequence"/>
</dbReference>
<dbReference type="HOGENOM" id="CLU_2293369_0_0_1"/>
<dbReference type="EMBL" id="KN822094">
    <property type="protein sequence ID" value="KIM57858.1"/>
    <property type="molecule type" value="Genomic_DNA"/>
</dbReference>
<name>A0A0C2Z792_9AGAM</name>
<gene>
    <name evidence="1" type="ORF">SCLCIDRAFT_10358</name>
</gene>
<evidence type="ECO:0000313" key="2">
    <source>
        <dbReference type="Proteomes" id="UP000053989"/>
    </source>
</evidence>
<sequence length="101" mass="11742">MSSRHFQQRSEYQARGPQLKHGFEIPTLFNVKATPIAGIKDLQLQTENLLKEMDNEIFHKNILLYHLVDRIEMVEHLSESPQKLVEQWEQCTGGTDGHKTN</sequence>
<reference evidence="1 2" key="1">
    <citation type="submission" date="2014-04" db="EMBL/GenBank/DDBJ databases">
        <authorList>
            <consortium name="DOE Joint Genome Institute"/>
            <person name="Kuo A."/>
            <person name="Kohler A."/>
            <person name="Nagy L.G."/>
            <person name="Floudas D."/>
            <person name="Copeland A."/>
            <person name="Barry K.W."/>
            <person name="Cichocki N."/>
            <person name="Veneault-Fourrey C."/>
            <person name="LaButti K."/>
            <person name="Lindquist E.A."/>
            <person name="Lipzen A."/>
            <person name="Lundell T."/>
            <person name="Morin E."/>
            <person name="Murat C."/>
            <person name="Sun H."/>
            <person name="Tunlid A."/>
            <person name="Henrissat B."/>
            <person name="Grigoriev I.V."/>
            <person name="Hibbett D.S."/>
            <person name="Martin F."/>
            <person name="Nordberg H.P."/>
            <person name="Cantor M.N."/>
            <person name="Hua S.X."/>
        </authorList>
    </citation>
    <scope>NUCLEOTIDE SEQUENCE [LARGE SCALE GENOMIC DNA]</scope>
    <source>
        <strain evidence="1 2">Foug A</strain>
    </source>
</reference>